<dbReference type="Proteomes" id="UP000186524">
    <property type="component" value="Unassembled WGS sequence"/>
</dbReference>
<evidence type="ECO:0008006" key="4">
    <source>
        <dbReference type="Google" id="ProtNLM"/>
    </source>
</evidence>
<dbReference type="EMBL" id="MRWQ01000008">
    <property type="protein sequence ID" value="OKL36274.1"/>
    <property type="molecule type" value="Genomic_DNA"/>
</dbReference>
<evidence type="ECO:0000256" key="1">
    <source>
        <dbReference type="SAM" id="MobiDB-lite"/>
    </source>
</evidence>
<accession>A0A1Q5P204</accession>
<evidence type="ECO:0000313" key="2">
    <source>
        <dbReference type="EMBL" id="OKL36274.1"/>
    </source>
</evidence>
<sequence>MEKESTHDFVEKLNNTKKKEERNKKRQGNGHPEKKLPTKQH</sequence>
<dbReference type="InterPro" id="IPR025097">
    <property type="entry name" value="DUF4023"/>
</dbReference>
<keyword evidence="3" id="KW-1185">Reference proteome</keyword>
<dbReference type="STRING" id="1714354.BLL40_10230"/>
<dbReference type="RefSeq" id="WP_073711809.1">
    <property type="nucleotide sequence ID" value="NZ_MRWQ01000008.1"/>
</dbReference>
<feature type="compositionally biased region" description="Basic and acidic residues" evidence="1">
    <location>
        <begin position="1"/>
        <end position="11"/>
    </location>
</feature>
<evidence type="ECO:0000313" key="3">
    <source>
        <dbReference type="Proteomes" id="UP000186524"/>
    </source>
</evidence>
<proteinExistence type="predicted"/>
<organism evidence="2 3">
    <name type="scientific">Domibacillus mangrovi</name>
    <dbReference type="NCBI Taxonomy" id="1714354"/>
    <lineage>
        <taxon>Bacteria</taxon>
        <taxon>Bacillati</taxon>
        <taxon>Bacillota</taxon>
        <taxon>Bacilli</taxon>
        <taxon>Bacillales</taxon>
        <taxon>Bacillaceae</taxon>
        <taxon>Domibacillus</taxon>
    </lineage>
</organism>
<feature type="region of interest" description="Disordered" evidence="1">
    <location>
        <begin position="1"/>
        <end position="41"/>
    </location>
</feature>
<comment type="caution">
    <text evidence="2">The sequence shown here is derived from an EMBL/GenBank/DDBJ whole genome shotgun (WGS) entry which is preliminary data.</text>
</comment>
<feature type="compositionally biased region" description="Basic and acidic residues" evidence="1">
    <location>
        <begin position="31"/>
        <end position="41"/>
    </location>
</feature>
<gene>
    <name evidence="2" type="ORF">BLL40_10230</name>
</gene>
<dbReference type="AlphaFoldDB" id="A0A1Q5P204"/>
<name>A0A1Q5P204_9BACI</name>
<reference evidence="2 3" key="1">
    <citation type="submission" date="2016-12" db="EMBL/GenBank/DDBJ databases">
        <title>Domibacillus sp. SAOS 44 whole genome sequencing.</title>
        <authorList>
            <person name="Verma A."/>
            <person name="Krishnamurthi S."/>
        </authorList>
    </citation>
    <scope>NUCLEOTIDE SEQUENCE [LARGE SCALE GENOMIC DNA]</scope>
    <source>
        <strain evidence="2 3">SAOS 44</strain>
    </source>
</reference>
<dbReference type="Pfam" id="PF13215">
    <property type="entry name" value="DUF4023"/>
    <property type="match status" value="1"/>
</dbReference>
<protein>
    <recommendedName>
        <fullName evidence="4">HemX protein</fullName>
    </recommendedName>
</protein>